<dbReference type="OrthoDB" id="1082371at2"/>
<feature type="compositionally biased region" description="Polar residues" evidence="1">
    <location>
        <begin position="61"/>
        <end position="70"/>
    </location>
</feature>
<gene>
    <name evidence="2" type="ORF">HMPREF9431_02462</name>
</gene>
<name>G1WF61_9BACT</name>
<evidence type="ECO:0000256" key="1">
    <source>
        <dbReference type="SAM" id="MobiDB-lite"/>
    </source>
</evidence>
<accession>G1WF61</accession>
<evidence type="ECO:0000313" key="3">
    <source>
        <dbReference type="Proteomes" id="UP000005141"/>
    </source>
</evidence>
<protein>
    <submittedName>
        <fullName evidence="2">Uncharacterized protein</fullName>
    </submittedName>
</protein>
<dbReference type="AlphaFoldDB" id="G1WF61"/>
<feature type="region of interest" description="Disordered" evidence="1">
    <location>
        <begin position="28"/>
        <end position="70"/>
    </location>
</feature>
<dbReference type="EMBL" id="ADGI01000068">
    <property type="protein sequence ID" value="EGV28705.1"/>
    <property type="molecule type" value="Genomic_DNA"/>
</dbReference>
<dbReference type="Proteomes" id="UP000005141">
    <property type="component" value="Unassembled WGS sequence"/>
</dbReference>
<dbReference type="PATRIC" id="fig|702438.4.peg.2570"/>
<dbReference type="HOGENOM" id="CLU_196044_1_0_10"/>
<evidence type="ECO:0000313" key="2">
    <source>
        <dbReference type="EMBL" id="EGV28705.1"/>
    </source>
</evidence>
<comment type="caution">
    <text evidence="2">The sequence shown here is derived from an EMBL/GenBank/DDBJ whole genome shotgun (WGS) entry which is preliminary data.</text>
</comment>
<sequence length="70" mass="8147">MKKQTKRTYQKPESKIVKMQVEHLLQAVSGQHKHIGQGGTYGDAKRNNMEWDEWDDEDETTPSVTNEDNE</sequence>
<reference evidence="2 3" key="1">
    <citation type="submission" date="2011-07" db="EMBL/GenBank/DDBJ databases">
        <title>The Genome Sequence of Prevotella oulorum F0390.</title>
        <authorList>
            <consortium name="The Broad Institute Genome Sequencing Platform"/>
            <consortium name="The Broad Institute Genome Sequencing Center for Infectious Disease"/>
            <person name="Earl A."/>
            <person name="Ward D."/>
            <person name="Feldgarden M."/>
            <person name="Gevers D."/>
            <person name="Izard J."/>
            <person name="Ganesan A."/>
            <person name="Baranova O.V."/>
            <person name="Blanton J.M."/>
            <person name="Tanner A.C."/>
            <person name="Dewhirst F.E."/>
            <person name="Young S.K."/>
            <person name="Zeng Q."/>
            <person name="Gargeya S."/>
            <person name="Fitzgerald M."/>
            <person name="Haas B."/>
            <person name="Abouelleil A."/>
            <person name="Alvarado L."/>
            <person name="Arachchi H.M."/>
            <person name="Berlin A."/>
            <person name="Brown A."/>
            <person name="Chapman S.B."/>
            <person name="Chen Z."/>
            <person name="Dunbar C."/>
            <person name="Freedman E."/>
            <person name="Gearin G."/>
            <person name="Gellesch M."/>
            <person name="Goldberg J."/>
            <person name="Griggs A."/>
            <person name="Gujja S."/>
            <person name="Heiman D."/>
            <person name="Howarth C."/>
            <person name="Larson L."/>
            <person name="Lui A."/>
            <person name="MacDonald P.J.P."/>
            <person name="Mehta T."/>
            <person name="Montmayeur A."/>
            <person name="Murphy C."/>
            <person name="Neiman D."/>
            <person name="Pearson M."/>
            <person name="Priest M."/>
            <person name="Roberts A."/>
            <person name="Saif S."/>
            <person name="Shea T."/>
            <person name="Shenoy N."/>
            <person name="Sisk P."/>
            <person name="Stolte C."/>
            <person name="Sykes S."/>
            <person name="Wortman J."/>
            <person name="Nusbaum C."/>
            <person name="Birren B."/>
        </authorList>
    </citation>
    <scope>NUCLEOTIDE SEQUENCE [LARGE SCALE GENOMIC DNA]</scope>
    <source>
        <strain evidence="2 3">F0390</strain>
    </source>
</reference>
<dbReference type="RefSeq" id="WP_004381563.1">
    <property type="nucleotide sequence ID" value="NZ_JH114217.1"/>
</dbReference>
<organism evidence="2 3">
    <name type="scientific">Segatella oulorum F0390</name>
    <dbReference type="NCBI Taxonomy" id="702438"/>
    <lineage>
        <taxon>Bacteria</taxon>
        <taxon>Pseudomonadati</taxon>
        <taxon>Bacteroidota</taxon>
        <taxon>Bacteroidia</taxon>
        <taxon>Bacteroidales</taxon>
        <taxon>Prevotellaceae</taxon>
        <taxon>Segatella</taxon>
    </lineage>
</organism>
<proteinExistence type="predicted"/>
<dbReference type="GeneID" id="95426970"/>
<feature type="compositionally biased region" description="Acidic residues" evidence="1">
    <location>
        <begin position="50"/>
        <end position="60"/>
    </location>
</feature>
<keyword evidence="3" id="KW-1185">Reference proteome</keyword>